<dbReference type="RefSeq" id="YP_010660438.1">
    <property type="nucleotide sequence ID" value="NC_070877.1"/>
</dbReference>
<gene>
    <name evidence="1" type="primary">72</name>
    <name evidence="1" type="ORF">SEA_QUI_72</name>
</gene>
<dbReference type="KEGG" id="vg:77936434"/>
<dbReference type="GeneID" id="77936434"/>
<reference evidence="1 2" key="1">
    <citation type="submission" date="2019-07" db="EMBL/GenBank/DDBJ databases">
        <authorList>
            <person name="Abdullah A."/>
            <person name="Lima G.C."/>
            <person name="Cuneo C.K."/>
            <person name="Ennest D.C."/>
            <person name="Fritz K.J."/>
            <person name="Johnson B.T."/>
            <person name="Larson S.M."/>
            <person name="Lemunyete M.N."/>
            <person name="Murray M.B."/>
            <person name="Osmond D.E."/>
            <person name="Patras K.A."/>
            <person name="Ransibrahmanakul S."/>
            <person name="Simpson K.A."/>
            <person name="Thull B.S."/>
            <person name="Wetzel S."/>
            <person name="Bonilla J.A."/>
            <person name="Klyczek K."/>
            <person name="Garlena R.A."/>
            <person name="Russell D.A."/>
            <person name="Pope W.H."/>
            <person name="Jacobs-Sera D."/>
            <person name="Hatfull G.F."/>
        </authorList>
    </citation>
    <scope>NUCLEOTIDE SEQUENCE [LARGE SCALE GENOMIC DNA]</scope>
</reference>
<evidence type="ECO:0000313" key="2">
    <source>
        <dbReference type="Proteomes" id="UP000321915"/>
    </source>
</evidence>
<name>A0A5B8WLT5_9CAUD</name>
<keyword evidence="2" id="KW-1185">Reference proteome</keyword>
<organism evidence="1 2">
    <name type="scientific">Arthrobacter phage Qui</name>
    <dbReference type="NCBI Taxonomy" id="2603260"/>
    <lineage>
        <taxon>Viruses</taxon>
        <taxon>Duplodnaviria</taxon>
        <taxon>Heunggongvirae</taxon>
        <taxon>Uroviricota</taxon>
        <taxon>Caudoviricetes</taxon>
        <taxon>Quivirus</taxon>
        <taxon>Quivirus qui</taxon>
    </lineage>
</organism>
<dbReference type="Proteomes" id="UP000321915">
    <property type="component" value="Segment"/>
</dbReference>
<accession>A0A5B8WLT5</accession>
<protein>
    <submittedName>
        <fullName evidence="1">Uncharacterized protein</fullName>
    </submittedName>
</protein>
<sequence length="123" mass="14500">MTDEYEFHRLAYFCFTEHVDKLYGDLEVNRAGIIRRISTKEILLNLSPTNSEAVEFVFPDMQVEEEWRVITHPQAGPYFGYEISPRGAIRDPIWHDIRRTRDAKDAHIQTLIYAAFPELKDKE</sequence>
<proteinExistence type="predicted"/>
<dbReference type="EMBL" id="MN183282">
    <property type="protein sequence ID" value="QED11562.1"/>
    <property type="molecule type" value="Genomic_DNA"/>
</dbReference>
<evidence type="ECO:0000313" key="1">
    <source>
        <dbReference type="EMBL" id="QED11562.1"/>
    </source>
</evidence>